<evidence type="ECO:0000259" key="1">
    <source>
        <dbReference type="Pfam" id="PF12146"/>
    </source>
</evidence>
<dbReference type="SUPFAM" id="SSF53474">
    <property type="entry name" value="alpha/beta-Hydrolases"/>
    <property type="match status" value="1"/>
</dbReference>
<dbReference type="Proteomes" id="UP000587991">
    <property type="component" value="Unassembled WGS sequence"/>
</dbReference>
<proteinExistence type="predicted"/>
<accession>A0A847S922</accession>
<protein>
    <submittedName>
        <fullName evidence="2">Alpha/beta hydrolase</fullName>
    </submittedName>
</protein>
<comment type="caution">
    <text evidence="2">The sequence shown here is derived from an EMBL/GenBank/DDBJ whole genome shotgun (WGS) entry which is preliminary data.</text>
</comment>
<keyword evidence="3" id="KW-1185">Reference proteome</keyword>
<gene>
    <name evidence="2" type="ORF">HF682_01630</name>
</gene>
<dbReference type="RefSeq" id="WP_168875514.1">
    <property type="nucleotide sequence ID" value="NZ_JABAIM010000001.1"/>
</dbReference>
<keyword evidence="2" id="KW-0378">Hydrolase</keyword>
<dbReference type="AlphaFoldDB" id="A0A847S922"/>
<feature type="domain" description="Serine aminopeptidase S33" evidence="1">
    <location>
        <begin position="37"/>
        <end position="195"/>
    </location>
</feature>
<reference evidence="2 3" key="1">
    <citation type="submission" date="2020-04" db="EMBL/GenBank/DDBJ databases">
        <title>Draft genome of Leeia sp. IMCC25680.</title>
        <authorList>
            <person name="Song J."/>
            <person name="Cho J.-C."/>
        </authorList>
    </citation>
    <scope>NUCLEOTIDE SEQUENCE [LARGE SCALE GENOMIC DNA]</scope>
    <source>
        <strain evidence="2 3">IMCC25680</strain>
    </source>
</reference>
<organism evidence="2 3">
    <name type="scientific">Leeia aquatica</name>
    <dbReference type="NCBI Taxonomy" id="2725557"/>
    <lineage>
        <taxon>Bacteria</taxon>
        <taxon>Pseudomonadati</taxon>
        <taxon>Pseudomonadota</taxon>
        <taxon>Betaproteobacteria</taxon>
        <taxon>Neisseriales</taxon>
        <taxon>Leeiaceae</taxon>
        <taxon>Leeia</taxon>
    </lineage>
</organism>
<evidence type="ECO:0000313" key="3">
    <source>
        <dbReference type="Proteomes" id="UP000587991"/>
    </source>
</evidence>
<dbReference type="GO" id="GO:0016787">
    <property type="term" value="F:hydrolase activity"/>
    <property type="evidence" value="ECO:0007669"/>
    <property type="project" value="UniProtKB-KW"/>
</dbReference>
<evidence type="ECO:0000313" key="2">
    <source>
        <dbReference type="EMBL" id="NLR73859.1"/>
    </source>
</evidence>
<dbReference type="Pfam" id="PF12146">
    <property type="entry name" value="Hydrolase_4"/>
    <property type="match status" value="1"/>
</dbReference>
<name>A0A847S922_9NEIS</name>
<dbReference type="InterPro" id="IPR029058">
    <property type="entry name" value="AB_hydrolase_fold"/>
</dbReference>
<dbReference type="Gene3D" id="3.40.50.1820">
    <property type="entry name" value="alpha/beta hydrolase"/>
    <property type="match status" value="1"/>
</dbReference>
<sequence length="245" mass="26781">MVLVLLPGLDGSGLLFEPLLRALGGSLSVQVLAYPAQLAGDYDTLAAWVRTQLPDQAFVLLAESFSGPVALRIARQPPPGMQGLVLCATFVRSPRPLLRYLLPLLSRLPLQRVPLRWGRFFLTTPWRLPSVYWQRLQAAWSVQPRAHILQRLRAISVEREGAAPVPPTLPILCLHPAADRLLPRKTTQCLRASLPQAIHVQIAGPHFLLQTCPEAAAVAIQHFLGQLPSGGQKQDDCATLLTSSG</sequence>
<dbReference type="EMBL" id="JABAIM010000001">
    <property type="protein sequence ID" value="NLR73859.1"/>
    <property type="molecule type" value="Genomic_DNA"/>
</dbReference>
<dbReference type="InterPro" id="IPR022742">
    <property type="entry name" value="Hydrolase_4"/>
</dbReference>